<name>A0A4Q5J6W3_9ACTN</name>
<comment type="caution">
    <text evidence="3">The sequence shown here is derived from an EMBL/GenBank/DDBJ whole genome shotgun (WGS) entry which is preliminary data.</text>
</comment>
<dbReference type="Gene3D" id="3.40.50.410">
    <property type="entry name" value="von Willebrand factor, type A domain"/>
    <property type="match status" value="1"/>
</dbReference>
<feature type="domain" description="VWFA" evidence="2">
    <location>
        <begin position="216"/>
        <end position="386"/>
    </location>
</feature>
<dbReference type="RefSeq" id="WP_129986412.1">
    <property type="nucleotide sequence ID" value="NZ_SDPU01000018.1"/>
</dbReference>
<dbReference type="InterPro" id="IPR036465">
    <property type="entry name" value="vWFA_dom_sf"/>
</dbReference>
<protein>
    <submittedName>
        <fullName evidence="3">VWA domain-containing protein</fullName>
    </submittedName>
</protein>
<dbReference type="PANTHER" id="PTHR39338">
    <property type="entry name" value="BLL5662 PROTEIN-RELATED"/>
    <property type="match status" value="1"/>
</dbReference>
<dbReference type="SUPFAM" id="SSF53300">
    <property type="entry name" value="vWA-like"/>
    <property type="match status" value="1"/>
</dbReference>
<feature type="compositionally biased region" description="Acidic residues" evidence="1">
    <location>
        <begin position="119"/>
        <end position="132"/>
    </location>
</feature>
<dbReference type="Pfam" id="PF05762">
    <property type="entry name" value="VWA_CoxE"/>
    <property type="match status" value="1"/>
</dbReference>
<dbReference type="OrthoDB" id="9790469at2"/>
<dbReference type="PANTHER" id="PTHR39338:SF6">
    <property type="entry name" value="BLL5662 PROTEIN"/>
    <property type="match status" value="1"/>
</dbReference>
<dbReference type="CDD" id="cd00198">
    <property type="entry name" value="vWFA"/>
    <property type="match status" value="1"/>
</dbReference>
<proteinExistence type="predicted"/>
<evidence type="ECO:0000313" key="4">
    <source>
        <dbReference type="Proteomes" id="UP000291189"/>
    </source>
</evidence>
<organism evidence="3 4">
    <name type="scientific">Nocardioides iriomotensis</name>
    <dbReference type="NCBI Taxonomy" id="715784"/>
    <lineage>
        <taxon>Bacteria</taxon>
        <taxon>Bacillati</taxon>
        <taxon>Actinomycetota</taxon>
        <taxon>Actinomycetes</taxon>
        <taxon>Propionibacteriales</taxon>
        <taxon>Nocardioidaceae</taxon>
        <taxon>Nocardioides</taxon>
    </lineage>
</organism>
<evidence type="ECO:0000259" key="2">
    <source>
        <dbReference type="SMART" id="SM00327"/>
    </source>
</evidence>
<keyword evidence="4" id="KW-1185">Reference proteome</keyword>
<sequence length="391" mass="43051">MSTVSGLDPSTGSGRRRLDQPERLVHEADELLLGFTRALRASGVPVTMDRAQAFLAATAVVGLGDRKATYWAGRATLCGCPDDLDRYDQVFTAWFLGDDQPTGRKPSEPRPPQTRAALDDEGGTGDGDPADDDPLRARASDVEVLRHRDIGDMNANDRARLALLFDLLRPRAPRRRAHRRQAWHRGDVDAGRTMRRSLQRMGEPAEIAWRRRATKPRRVVLLVDVSGSMSPYADALLRLAHRFVTTTGATTEVFTVGTRLTRVTRAMRLRNPDQAIVAAGRTVPDWSGGTRLGETLRIFLDRWGQRGLARGAVVVVFSDGWERGDTALLAAQMRRLHDLAHAVVWVNPHVGRPGYQPVQQGIVAALDHVDHFVAGHSLAAFAELIEVVADA</sequence>
<feature type="region of interest" description="Disordered" evidence="1">
    <location>
        <begin position="98"/>
        <end position="135"/>
    </location>
</feature>
<dbReference type="PIRSF" id="PIRSF010256">
    <property type="entry name" value="CoxE_vWa"/>
    <property type="match status" value="1"/>
</dbReference>
<dbReference type="InterPro" id="IPR008912">
    <property type="entry name" value="Uncharacterised_CoxE"/>
</dbReference>
<gene>
    <name evidence="3" type="ORF">ETU37_06365</name>
</gene>
<evidence type="ECO:0000313" key="3">
    <source>
        <dbReference type="EMBL" id="RYU13451.1"/>
    </source>
</evidence>
<accession>A0A4Q5J6W3</accession>
<feature type="compositionally biased region" description="Polar residues" evidence="1">
    <location>
        <begin position="1"/>
        <end position="13"/>
    </location>
</feature>
<reference evidence="3 4" key="1">
    <citation type="submission" date="2019-01" db="EMBL/GenBank/DDBJ databases">
        <title>Nocardioides guangzhouensis sp. nov., an actinobacterium isolated from soil.</title>
        <authorList>
            <person name="Fu Y."/>
            <person name="Cai Y."/>
            <person name="Lin Z."/>
            <person name="Chen P."/>
        </authorList>
    </citation>
    <scope>NUCLEOTIDE SEQUENCE [LARGE SCALE GENOMIC DNA]</scope>
    <source>
        <strain evidence="3 4">NBRC 105384</strain>
    </source>
</reference>
<dbReference type="EMBL" id="SDPU01000018">
    <property type="protein sequence ID" value="RYU13451.1"/>
    <property type="molecule type" value="Genomic_DNA"/>
</dbReference>
<evidence type="ECO:0000256" key="1">
    <source>
        <dbReference type="SAM" id="MobiDB-lite"/>
    </source>
</evidence>
<dbReference type="InterPro" id="IPR002035">
    <property type="entry name" value="VWF_A"/>
</dbReference>
<dbReference type="Proteomes" id="UP000291189">
    <property type="component" value="Unassembled WGS sequence"/>
</dbReference>
<dbReference type="InterPro" id="IPR011195">
    <property type="entry name" value="UCP010256"/>
</dbReference>
<dbReference type="AlphaFoldDB" id="A0A4Q5J6W3"/>
<feature type="region of interest" description="Disordered" evidence="1">
    <location>
        <begin position="1"/>
        <end position="22"/>
    </location>
</feature>
<dbReference type="SMART" id="SM00327">
    <property type="entry name" value="VWA"/>
    <property type="match status" value="1"/>
</dbReference>